<dbReference type="Pfam" id="PF00248">
    <property type="entry name" value="Aldo_ket_red"/>
    <property type="match status" value="1"/>
</dbReference>
<dbReference type="EMBL" id="JACJSG010000063">
    <property type="protein sequence ID" value="MBD2504920.1"/>
    <property type="molecule type" value="Genomic_DNA"/>
</dbReference>
<keyword evidence="3" id="KW-1185">Reference proteome</keyword>
<dbReference type="InterPro" id="IPR023210">
    <property type="entry name" value="NADP_OxRdtase_dom"/>
</dbReference>
<dbReference type="SUPFAM" id="SSF51430">
    <property type="entry name" value="NAD(P)-linked oxidoreductase"/>
    <property type="match status" value="1"/>
</dbReference>
<comment type="caution">
    <text evidence="2">The sequence shown here is derived from an EMBL/GenBank/DDBJ whole genome shotgun (WGS) entry which is preliminary data.</text>
</comment>
<dbReference type="InterPro" id="IPR036812">
    <property type="entry name" value="NAD(P)_OxRdtase_dom_sf"/>
</dbReference>
<dbReference type="RefSeq" id="WP_190479195.1">
    <property type="nucleotide sequence ID" value="NZ_JACJSG010000063.1"/>
</dbReference>
<dbReference type="Gene3D" id="3.20.20.100">
    <property type="entry name" value="NADP-dependent oxidoreductase domain"/>
    <property type="match status" value="1"/>
</dbReference>
<name>A0ABR8DEV9_9NOST</name>
<feature type="domain" description="NADP-dependent oxidoreductase" evidence="1">
    <location>
        <begin position="15"/>
        <end position="88"/>
    </location>
</feature>
<dbReference type="Proteomes" id="UP000661112">
    <property type="component" value="Unassembled WGS sequence"/>
</dbReference>
<evidence type="ECO:0000313" key="2">
    <source>
        <dbReference type="EMBL" id="MBD2504920.1"/>
    </source>
</evidence>
<evidence type="ECO:0000313" key="3">
    <source>
        <dbReference type="Proteomes" id="UP000661112"/>
    </source>
</evidence>
<sequence>MPKSLDVFLQKITGEKKNQDTPEMITQISKLTSLSEKYQVSPVIIALEYVLRFSQGFYPVLGTSNPNHLEESLKALEVNLTVEDFADLSVVPTK</sequence>
<gene>
    <name evidence="2" type="ORF">H6G83_30700</name>
</gene>
<reference evidence="2 3" key="1">
    <citation type="journal article" date="2020" name="ISME J.">
        <title>Comparative genomics reveals insights into cyanobacterial evolution and habitat adaptation.</title>
        <authorList>
            <person name="Chen M.Y."/>
            <person name="Teng W.K."/>
            <person name="Zhao L."/>
            <person name="Hu C.X."/>
            <person name="Zhou Y.K."/>
            <person name="Han B.P."/>
            <person name="Song L.R."/>
            <person name="Shu W.S."/>
        </authorList>
    </citation>
    <scope>NUCLEOTIDE SEQUENCE [LARGE SCALE GENOMIC DNA]</scope>
    <source>
        <strain evidence="2 3">FACHB-119</strain>
    </source>
</reference>
<accession>A0ABR8DEV9</accession>
<proteinExistence type="predicted"/>
<organism evidence="2 3">
    <name type="scientific">Anabaena azotica FACHB-119</name>
    <dbReference type="NCBI Taxonomy" id="947527"/>
    <lineage>
        <taxon>Bacteria</taxon>
        <taxon>Bacillati</taxon>
        <taxon>Cyanobacteriota</taxon>
        <taxon>Cyanophyceae</taxon>
        <taxon>Nostocales</taxon>
        <taxon>Nostocaceae</taxon>
        <taxon>Anabaena</taxon>
        <taxon>Anabaena azotica</taxon>
    </lineage>
</organism>
<evidence type="ECO:0000259" key="1">
    <source>
        <dbReference type="Pfam" id="PF00248"/>
    </source>
</evidence>
<protein>
    <submittedName>
        <fullName evidence="2">Aldo/keto reductase</fullName>
    </submittedName>
</protein>